<dbReference type="KEGG" id="kpin:30172848"/>
<evidence type="ECO:0000256" key="3">
    <source>
        <dbReference type="ARBA" id="ARBA00008105"/>
    </source>
</evidence>
<dbReference type="AlphaFoldDB" id="A0A1B9I3A5"/>
<dbReference type="STRING" id="1296096.A0A1B9I3A5"/>
<feature type="compositionally biased region" description="Acidic residues" evidence="6">
    <location>
        <begin position="284"/>
        <end position="295"/>
    </location>
</feature>
<dbReference type="RefSeq" id="XP_019011167.1">
    <property type="nucleotide sequence ID" value="XM_019156209.1"/>
</dbReference>
<evidence type="ECO:0000256" key="4">
    <source>
        <dbReference type="ARBA" id="ARBA00022552"/>
    </source>
</evidence>
<evidence type="ECO:0000256" key="5">
    <source>
        <dbReference type="ARBA" id="ARBA00023242"/>
    </source>
</evidence>
<accession>A0A1B9I3A5</accession>
<evidence type="ECO:0000313" key="9">
    <source>
        <dbReference type="Proteomes" id="UP000094020"/>
    </source>
</evidence>
<proteinExistence type="inferred from homology"/>
<dbReference type="GO" id="GO:0006364">
    <property type="term" value="P:rRNA processing"/>
    <property type="evidence" value="ECO:0007669"/>
    <property type="project" value="UniProtKB-KW"/>
</dbReference>
<name>A0A1B9I3A5_9TREE</name>
<protein>
    <recommendedName>
        <fullName evidence="10">U3 small nucleolar RNA-associated protein 11</fullName>
    </recommendedName>
</protein>
<reference evidence="7" key="3">
    <citation type="submission" date="2016-07" db="EMBL/GenBank/DDBJ databases">
        <title>Evolution of pathogenesis and genome organization in the Tremellales.</title>
        <authorList>
            <person name="Cuomo C."/>
            <person name="Litvintseva A."/>
            <person name="Heitman J."/>
            <person name="Chen Y."/>
            <person name="Sun S."/>
            <person name="Springer D."/>
            <person name="Dromer F."/>
            <person name="Young S."/>
            <person name="Zeng Q."/>
            <person name="Chapman S."/>
            <person name="Gujja S."/>
            <person name="Saif S."/>
            <person name="Birren B."/>
        </authorList>
    </citation>
    <scope>NUCLEOTIDE SEQUENCE</scope>
    <source>
        <strain evidence="7">CBS 10737</strain>
    </source>
</reference>
<comment type="function">
    <text evidence="1">Involved in nucleolar processing of pre-18S ribosomal RNA.</text>
</comment>
<keyword evidence="5" id="KW-0539">Nucleus</keyword>
<dbReference type="Pfam" id="PF03998">
    <property type="entry name" value="Utp11"/>
    <property type="match status" value="1"/>
</dbReference>
<keyword evidence="9" id="KW-1185">Reference proteome</keyword>
<comment type="subcellular location">
    <subcellularLocation>
        <location evidence="2">Nucleus</location>
        <location evidence="2">Nucleolus</location>
    </subcellularLocation>
</comment>
<reference evidence="7" key="1">
    <citation type="submission" date="2013-07" db="EMBL/GenBank/DDBJ databases">
        <title>The Genome Sequence of Cryptococcus pinus CBS10737.</title>
        <authorList>
            <consortium name="The Broad Institute Genome Sequencing Platform"/>
            <person name="Cuomo C."/>
            <person name="Litvintseva A."/>
            <person name="Chen Y."/>
            <person name="Heitman J."/>
            <person name="Sun S."/>
            <person name="Springer D."/>
            <person name="Dromer F."/>
            <person name="Young S.K."/>
            <person name="Zeng Q."/>
            <person name="Gargeya S."/>
            <person name="Fitzgerald M."/>
            <person name="Abouelleil A."/>
            <person name="Alvarado L."/>
            <person name="Berlin A.M."/>
            <person name="Chapman S.B."/>
            <person name="Dewar J."/>
            <person name="Goldberg J."/>
            <person name="Griggs A."/>
            <person name="Gujja S."/>
            <person name="Hansen M."/>
            <person name="Howarth C."/>
            <person name="Imamovic A."/>
            <person name="Larimer J."/>
            <person name="McCowan C."/>
            <person name="Murphy C."/>
            <person name="Pearson M."/>
            <person name="Priest M."/>
            <person name="Roberts A."/>
            <person name="Saif S."/>
            <person name="Shea T."/>
            <person name="Sykes S."/>
            <person name="Wortman J."/>
            <person name="Nusbaum C."/>
            <person name="Birren B."/>
        </authorList>
    </citation>
    <scope>NUCLEOTIDE SEQUENCE [LARGE SCALE GENOMIC DNA]</scope>
    <source>
        <strain evidence="7">CBS 10737</strain>
    </source>
</reference>
<dbReference type="OrthoDB" id="29058at2759"/>
<dbReference type="GeneID" id="30172848"/>
<dbReference type="Proteomes" id="UP000094020">
    <property type="component" value="Chromosome 5"/>
</dbReference>
<reference evidence="8" key="2">
    <citation type="submission" date="2013-07" db="EMBL/GenBank/DDBJ databases">
        <authorList>
            <consortium name="The Broad Institute Genome Sequencing Platform"/>
            <person name="Cuomo C."/>
            <person name="Litvintseva A."/>
            <person name="Chen Y."/>
            <person name="Heitman J."/>
            <person name="Sun S."/>
            <person name="Springer D."/>
            <person name="Dromer F."/>
            <person name="Young S.K."/>
            <person name="Zeng Q."/>
            <person name="Gargeya S."/>
            <person name="Fitzgerald M."/>
            <person name="Abouelleil A."/>
            <person name="Alvarado L."/>
            <person name="Berlin A.M."/>
            <person name="Chapman S.B."/>
            <person name="Dewar J."/>
            <person name="Goldberg J."/>
            <person name="Griggs A."/>
            <person name="Gujja S."/>
            <person name="Hansen M."/>
            <person name="Howarth C."/>
            <person name="Imamovic A."/>
            <person name="Larimer J."/>
            <person name="McCowan C."/>
            <person name="Murphy C."/>
            <person name="Pearson M."/>
            <person name="Priest M."/>
            <person name="Roberts A."/>
            <person name="Saif S."/>
            <person name="Shea T."/>
            <person name="Sykes S."/>
            <person name="Wortman J."/>
            <person name="Nusbaum C."/>
            <person name="Birren B."/>
        </authorList>
    </citation>
    <scope>NUCLEOTIDE SEQUENCE</scope>
    <source>
        <strain evidence="8">CBS 10737</strain>
    </source>
</reference>
<gene>
    <name evidence="7" type="ORF">I206_04479</name>
    <name evidence="8" type="ORF">I206_103948</name>
</gene>
<evidence type="ECO:0000256" key="1">
    <source>
        <dbReference type="ARBA" id="ARBA00004099"/>
    </source>
</evidence>
<dbReference type="GO" id="GO:0032040">
    <property type="term" value="C:small-subunit processome"/>
    <property type="evidence" value="ECO:0007669"/>
    <property type="project" value="InterPro"/>
</dbReference>
<feature type="region of interest" description="Disordered" evidence="6">
    <location>
        <begin position="272"/>
        <end position="300"/>
    </location>
</feature>
<reference evidence="8" key="4">
    <citation type="submission" date="2024-02" db="EMBL/GenBank/DDBJ databases">
        <title>Comparative genomics of Cryptococcus and Kwoniella reveals pathogenesis evolution and contrasting modes of karyotype evolution via chromosome fusion or intercentromeric recombination.</title>
        <authorList>
            <person name="Coelho M.A."/>
            <person name="David-Palma M."/>
            <person name="Shea T."/>
            <person name="Bowers K."/>
            <person name="McGinley-Smith S."/>
            <person name="Mohammad A.W."/>
            <person name="Gnirke A."/>
            <person name="Yurkov A.M."/>
            <person name="Nowrousian M."/>
            <person name="Sun S."/>
            <person name="Cuomo C.A."/>
            <person name="Heitman J."/>
        </authorList>
    </citation>
    <scope>NUCLEOTIDE SEQUENCE</scope>
    <source>
        <strain evidence="8">CBS 10737</strain>
    </source>
</reference>
<dbReference type="InterPro" id="IPR007144">
    <property type="entry name" value="SSU_processome_Utp11"/>
</dbReference>
<evidence type="ECO:0000313" key="7">
    <source>
        <dbReference type="EMBL" id="OCF49948.1"/>
    </source>
</evidence>
<evidence type="ECO:0000256" key="6">
    <source>
        <dbReference type="SAM" id="MobiDB-lite"/>
    </source>
</evidence>
<comment type="similarity">
    <text evidence="3">Belongs to the UTP11 family.</text>
</comment>
<sequence>MARRNHKERSQPLHRAKLGLLEKHKDYVHRAKDYKSKQDRIKKLKEKAAFKNKDEFYFGMIKNQTKNGIASADRGNKSLDTDLVKILKSQDLGYIRVQIAKDEKKIRELRTSLEISNSIIGPNGIGSSSEEWDAMAELAEVEKLAEMGIIIKPQDETIKRKGKGKTSVGHVVFANGKEEFEQFGESSGSQQIEENTNEDVIDLGWTEPISSKKKGKEKAVLKTNSEVNVDELAEEARENRMENLILLSSYLSRLKLLRQAENKLEITKSLMGKGSAKKIREDQFIEDDTAPEDENGDRKRFQSKLWKWKLERRR</sequence>
<organism evidence="7">
    <name type="scientific">Kwoniella pini CBS 10737</name>
    <dbReference type="NCBI Taxonomy" id="1296096"/>
    <lineage>
        <taxon>Eukaryota</taxon>
        <taxon>Fungi</taxon>
        <taxon>Dikarya</taxon>
        <taxon>Basidiomycota</taxon>
        <taxon>Agaricomycotina</taxon>
        <taxon>Tremellomycetes</taxon>
        <taxon>Tremellales</taxon>
        <taxon>Cryptococcaceae</taxon>
        <taxon>Kwoniella</taxon>
    </lineage>
</organism>
<dbReference type="EMBL" id="KI894011">
    <property type="protein sequence ID" value="OCF49948.1"/>
    <property type="molecule type" value="Genomic_DNA"/>
</dbReference>
<evidence type="ECO:0000256" key="2">
    <source>
        <dbReference type="ARBA" id="ARBA00004604"/>
    </source>
</evidence>
<keyword evidence="4" id="KW-0698">rRNA processing</keyword>
<dbReference type="PANTHER" id="PTHR12838:SF0">
    <property type="entry name" value="U3 SMALL NUCLEOLAR RNA-ASSOCIATED PROTEIN 11-RELATED"/>
    <property type="match status" value="1"/>
</dbReference>
<evidence type="ECO:0000313" key="8">
    <source>
        <dbReference type="EMBL" id="WWC70004.1"/>
    </source>
</evidence>
<evidence type="ECO:0008006" key="10">
    <source>
        <dbReference type="Google" id="ProtNLM"/>
    </source>
</evidence>
<dbReference type="EMBL" id="CP144523">
    <property type="protein sequence ID" value="WWC70004.1"/>
    <property type="molecule type" value="Genomic_DNA"/>
</dbReference>
<dbReference type="PANTHER" id="PTHR12838">
    <property type="entry name" value="U3 SMALL NUCLEOLAR RNA-ASSOCIATED PROTEIN 11"/>
    <property type="match status" value="1"/>
</dbReference>